<reference evidence="3" key="1">
    <citation type="submission" date="2014-07" db="EMBL/GenBank/DDBJ databases">
        <authorList>
            <person name="Wibberg D."/>
        </authorList>
    </citation>
    <scope>NUCLEOTIDE SEQUENCE [LARGE SCALE GENOMIC DNA]</scope>
    <source>
        <strain evidence="3">DG5</strain>
    </source>
</reference>
<dbReference type="EMBL" id="LM995447">
    <property type="protein sequence ID" value="CDZ23558.1"/>
    <property type="molecule type" value="Genomic_DNA"/>
</dbReference>
<dbReference type="InterPro" id="IPR029033">
    <property type="entry name" value="His_PPase_superfam"/>
</dbReference>
<dbReference type="AlphaFoldDB" id="A0A078KM75"/>
<dbReference type="STRING" id="29343.CCDG5_0420"/>
<proteinExistence type="predicted"/>
<dbReference type="Gene3D" id="3.40.50.1240">
    <property type="entry name" value="Phosphoglycerate mutase-like"/>
    <property type="match status" value="1"/>
</dbReference>
<dbReference type="GO" id="GO:0005737">
    <property type="term" value="C:cytoplasm"/>
    <property type="evidence" value="ECO:0007669"/>
    <property type="project" value="TreeGrafter"/>
</dbReference>
<keyword evidence="3" id="KW-1185">Reference proteome</keyword>
<accession>A0A078KM75</accession>
<protein>
    <submittedName>
        <fullName evidence="2">Phosphoglycerate mutase</fullName>
    </submittedName>
</protein>
<dbReference type="PANTHER" id="PTHR48100:SF59">
    <property type="entry name" value="ADENOSYLCOBALAMIN_ALPHA-RIBAZOLE PHOSPHATASE"/>
    <property type="match status" value="1"/>
</dbReference>
<dbReference type="CDD" id="cd07067">
    <property type="entry name" value="HP_PGM_like"/>
    <property type="match status" value="1"/>
</dbReference>
<gene>
    <name evidence="2" type="ORF">CCDG5_0420</name>
</gene>
<name>A0A078KM75_9FIRM</name>
<dbReference type="Pfam" id="PF00300">
    <property type="entry name" value="His_Phos_1"/>
    <property type="match status" value="1"/>
</dbReference>
<dbReference type="InterPro" id="IPR050275">
    <property type="entry name" value="PGM_Phosphatase"/>
</dbReference>
<evidence type="ECO:0000313" key="3">
    <source>
        <dbReference type="Proteomes" id="UP000032431"/>
    </source>
</evidence>
<organism evidence="2 3">
    <name type="scientific">[Clostridium] cellulosi</name>
    <dbReference type="NCBI Taxonomy" id="29343"/>
    <lineage>
        <taxon>Bacteria</taxon>
        <taxon>Bacillati</taxon>
        <taxon>Bacillota</taxon>
        <taxon>Clostridia</taxon>
        <taxon>Eubacteriales</taxon>
        <taxon>Oscillospiraceae</taxon>
        <taxon>Oscillospiraceae incertae sedis</taxon>
    </lineage>
</organism>
<dbReference type="Proteomes" id="UP000032431">
    <property type="component" value="Chromosome I"/>
</dbReference>
<dbReference type="PATRIC" id="fig|29343.3.peg.437"/>
<dbReference type="HOGENOM" id="CLU_033323_8_1_9"/>
<evidence type="ECO:0000313" key="2">
    <source>
        <dbReference type="EMBL" id="CDZ23558.1"/>
    </source>
</evidence>
<dbReference type="SMART" id="SM00855">
    <property type="entry name" value="PGAM"/>
    <property type="match status" value="1"/>
</dbReference>
<feature type="binding site" evidence="1">
    <location>
        <begin position="10"/>
        <end position="17"/>
    </location>
    <ligand>
        <name>substrate</name>
    </ligand>
</feature>
<dbReference type="PANTHER" id="PTHR48100">
    <property type="entry name" value="BROAD-SPECIFICITY PHOSPHATASE YOR283W-RELATED"/>
    <property type="match status" value="1"/>
</dbReference>
<dbReference type="KEGG" id="ccel:CCDG5_0420"/>
<feature type="binding site" evidence="1">
    <location>
        <position position="60"/>
    </location>
    <ligand>
        <name>substrate</name>
    </ligand>
</feature>
<dbReference type="InterPro" id="IPR013078">
    <property type="entry name" value="His_Pase_superF_clade-1"/>
</dbReference>
<dbReference type="GO" id="GO:0016791">
    <property type="term" value="F:phosphatase activity"/>
    <property type="evidence" value="ECO:0007669"/>
    <property type="project" value="TreeGrafter"/>
</dbReference>
<dbReference type="OrthoDB" id="9783269at2"/>
<dbReference type="SUPFAM" id="SSF53254">
    <property type="entry name" value="Phosphoglycerate mutase-like"/>
    <property type="match status" value="1"/>
</dbReference>
<sequence>MKAYHVYLIRHGMTQGNKEGRYIGRIDLPVSKEGEEQILELKRKYKYPHAEVFFSSPKKRCLTTLKLLYPEAEPQIVDDLRECDFGDYEGKTIDELKDDPEYQKWASGSIQAAPNGENSKDFQLRCCAAFEKIVDQLMRAGKTTAVIMAHGGTIMSILGTYAFPRKPMYEWVIENAMGYEVVITPQLWLSAKAIEVAKTIPFKEEEDDFN</sequence>
<evidence type="ECO:0000256" key="1">
    <source>
        <dbReference type="PIRSR" id="PIRSR613078-2"/>
    </source>
</evidence>